<dbReference type="InterPro" id="IPR052169">
    <property type="entry name" value="CW_Biosynth-Accessory"/>
</dbReference>
<reference evidence="3" key="1">
    <citation type="submission" date="2019-11" db="EMBL/GenBank/DDBJ databases">
        <authorList>
            <person name="Feng L."/>
        </authorList>
    </citation>
    <scope>NUCLEOTIDE SEQUENCE</scope>
    <source>
        <strain evidence="3">BfaecisLFYP10</strain>
    </source>
</reference>
<dbReference type="AlphaFoldDB" id="A0A6N2X9Z6"/>
<dbReference type="RefSeq" id="WP_156730515.1">
    <property type="nucleotide sequence ID" value="NZ_CACRSZ010000088.1"/>
</dbReference>
<feature type="domain" description="Capsule synthesis protein CapA" evidence="2">
    <location>
        <begin position="6"/>
        <end position="243"/>
    </location>
</feature>
<accession>A0A6N2X9Z6</accession>
<evidence type="ECO:0000313" key="3">
    <source>
        <dbReference type="EMBL" id="VYT51169.1"/>
    </source>
</evidence>
<dbReference type="Gene3D" id="3.60.21.10">
    <property type="match status" value="1"/>
</dbReference>
<evidence type="ECO:0000256" key="1">
    <source>
        <dbReference type="ARBA" id="ARBA00005662"/>
    </source>
</evidence>
<dbReference type="SMART" id="SM00854">
    <property type="entry name" value="PGA_cap"/>
    <property type="match status" value="1"/>
</dbReference>
<dbReference type="InterPro" id="IPR019079">
    <property type="entry name" value="Capsule_synth_CapA"/>
</dbReference>
<dbReference type="PANTHER" id="PTHR33393:SF13">
    <property type="entry name" value="PGA BIOSYNTHESIS PROTEIN CAPA"/>
    <property type="match status" value="1"/>
</dbReference>
<proteinExistence type="inferred from homology"/>
<dbReference type="EMBL" id="CACRSZ010000088">
    <property type="protein sequence ID" value="VYT51169.1"/>
    <property type="molecule type" value="Genomic_DNA"/>
</dbReference>
<gene>
    <name evidence="3" type="primary">capA_2</name>
    <name evidence="3" type="ORF">BFLFYP10_04089</name>
</gene>
<name>A0A6N2X9Z6_9BACE</name>
<dbReference type="Pfam" id="PF09587">
    <property type="entry name" value="PGA_cap"/>
    <property type="match status" value="1"/>
</dbReference>
<comment type="similarity">
    <text evidence="1">Belongs to the CapA family.</text>
</comment>
<sequence>MNGLINILFAGDFASNGRCEELLYNKKFEKLLGNVKNEITAADYSIVNLESPIIKPSFKPIKKVGPSIKAPSEIADAIKYAGFNMVSLANNHMNDYDADGILYTMRNCYDRDIETIGAGKNLMEASETVYKIVEGKTFAFINCCEHEFSITDKDTPGCNPLNPIDQYNSIKKAKNKADFIIVMVHGGIEMYQLPTPRMQKTYRFFVDAGADVVINHHQHCFSGYEKYGNGLIVYGLGNFCFDWPSRENCIWNEGYLAKVTFSNSGLALQLIPYTQGLDNVGVQLMGERSKSKFNRKIDELNSIIADSEKLQLEYNKFLINTDNEFRAILSTYSSRITTALCRRGLLPVFNGDYQLRRILLNISCESHLERLQHYIKTHLK</sequence>
<dbReference type="CDD" id="cd07381">
    <property type="entry name" value="MPP_CapA"/>
    <property type="match status" value="1"/>
</dbReference>
<organism evidence="3">
    <name type="scientific">Bacteroides faecis</name>
    <dbReference type="NCBI Taxonomy" id="674529"/>
    <lineage>
        <taxon>Bacteria</taxon>
        <taxon>Pseudomonadati</taxon>
        <taxon>Bacteroidota</taxon>
        <taxon>Bacteroidia</taxon>
        <taxon>Bacteroidales</taxon>
        <taxon>Bacteroidaceae</taxon>
        <taxon>Bacteroides</taxon>
    </lineage>
</organism>
<evidence type="ECO:0000259" key="2">
    <source>
        <dbReference type="SMART" id="SM00854"/>
    </source>
</evidence>
<dbReference type="PANTHER" id="PTHR33393">
    <property type="entry name" value="POLYGLUTAMINE SYNTHESIS ACCESSORY PROTEIN RV0574C-RELATED"/>
    <property type="match status" value="1"/>
</dbReference>
<dbReference type="SUPFAM" id="SSF56300">
    <property type="entry name" value="Metallo-dependent phosphatases"/>
    <property type="match status" value="1"/>
</dbReference>
<dbReference type="InterPro" id="IPR029052">
    <property type="entry name" value="Metallo-depent_PP-like"/>
</dbReference>
<protein>
    <submittedName>
        <fullName evidence="3">Capsule biosynthesis protein CapA</fullName>
    </submittedName>
</protein>